<feature type="signal peptide" evidence="1">
    <location>
        <begin position="1"/>
        <end position="19"/>
    </location>
</feature>
<sequence length="151" mass="17259">MKKRLFTILALTGLLVAVASSCSKDKDRYEEVTPLENKTTDEIKLLLIGNWKVHYAYGGFDGHTKQSFSNKTFRVLANDSIYFSTNNGITDGDKIAYERINTIFGYEATVMNFTSHLDWIVSNQKGDTLILKDHATEPFEYYITRITELKN</sequence>
<feature type="chain" id="PRO_5008001304" description="Lipocalin-like domain-containing protein" evidence="1">
    <location>
        <begin position="20"/>
        <end position="151"/>
    </location>
</feature>
<reference evidence="3" key="1">
    <citation type="submission" date="2015-01" db="EMBL/GenBank/DDBJ databases">
        <title>Flavisolibacter sp./LCS9/ whole genome sequencing.</title>
        <authorList>
            <person name="Kim M.K."/>
            <person name="Srinivasan S."/>
            <person name="Lee J.-J."/>
        </authorList>
    </citation>
    <scope>NUCLEOTIDE SEQUENCE [LARGE SCALE GENOMIC DNA]</scope>
    <source>
        <strain evidence="3">LCS9</strain>
    </source>
</reference>
<dbReference type="AlphaFoldDB" id="A0A172TWR4"/>
<gene>
    <name evidence="2" type="ORF">SY85_12360</name>
</gene>
<proteinExistence type="predicted"/>
<name>A0A172TWR4_9BACT</name>
<reference evidence="2 3" key="2">
    <citation type="journal article" date="2016" name="Int. J. Syst. Evol. Microbiol.">
        <title>Flavisolibacter tropicus sp. nov., isolated from tropical soil.</title>
        <authorList>
            <person name="Lee J.J."/>
            <person name="Kang M.S."/>
            <person name="Kim G.S."/>
            <person name="Lee C.S."/>
            <person name="Lim S."/>
            <person name="Lee J."/>
            <person name="Roh S.H."/>
            <person name="Kang H."/>
            <person name="Ha J.M."/>
            <person name="Bae S."/>
            <person name="Jung H.Y."/>
            <person name="Kim M.K."/>
        </authorList>
    </citation>
    <scope>NUCLEOTIDE SEQUENCE [LARGE SCALE GENOMIC DNA]</scope>
    <source>
        <strain evidence="2 3">LCS9</strain>
    </source>
</reference>
<protein>
    <recommendedName>
        <fullName evidence="4">Lipocalin-like domain-containing protein</fullName>
    </recommendedName>
</protein>
<dbReference type="PROSITE" id="PS51257">
    <property type="entry name" value="PROKAR_LIPOPROTEIN"/>
    <property type="match status" value="1"/>
</dbReference>
<evidence type="ECO:0000256" key="1">
    <source>
        <dbReference type="SAM" id="SignalP"/>
    </source>
</evidence>
<dbReference type="Proteomes" id="UP000077177">
    <property type="component" value="Chromosome"/>
</dbReference>
<organism evidence="2 3">
    <name type="scientific">Flavisolibacter tropicus</name>
    <dbReference type="NCBI Taxonomy" id="1492898"/>
    <lineage>
        <taxon>Bacteria</taxon>
        <taxon>Pseudomonadati</taxon>
        <taxon>Bacteroidota</taxon>
        <taxon>Chitinophagia</taxon>
        <taxon>Chitinophagales</taxon>
        <taxon>Chitinophagaceae</taxon>
        <taxon>Flavisolibacter</taxon>
    </lineage>
</organism>
<dbReference type="EMBL" id="CP011390">
    <property type="protein sequence ID" value="ANE51177.1"/>
    <property type="molecule type" value="Genomic_DNA"/>
</dbReference>
<dbReference type="OrthoDB" id="9949346at2"/>
<evidence type="ECO:0000313" key="3">
    <source>
        <dbReference type="Proteomes" id="UP000077177"/>
    </source>
</evidence>
<dbReference type="STRING" id="1492898.SY85_12360"/>
<keyword evidence="1" id="KW-0732">Signal</keyword>
<evidence type="ECO:0008006" key="4">
    <source>
        <dbReference type="Google" id="ProtNLM"/>
    </source>
</evidence>
<accession>A0A172TWR4</accession>
<evidence type="ECO:0000313" key="2">
    <source>
        <dbReference type="EMBL" id="ANE51177.1"/>
    </source>
</evidence>
<dbReference type="KEGG" id="fla:SY85_12360"/>
<dbReference type="RefSeq" id="WP_066404908.1">
    <property type="nucleotide sequence ID" value="NZ_CP011390.1"/>
</dbReference>
<keyword evidence="3" id="KW-1185">Reference proteome</keyword>